<feature type="region of interest" description="Disordered" evidence="1">
    <location>
        <begin position="268"/>
        <end position="375"/>
    </location>
</feature>
<feature type="compositionally biased region" description="Basic and acidic residues" evidence="1">
    <location>
        <begin position="350"/>
        <end position="362"/>
    </location>
</feature>
<name>A0A8E2J702_9APHY</name>
<feature type="compositionally biased region" description="Polar residues" evidence="1">
    <location>
        <begin position="268"/>
        <end position="289"/>
    </location>
</feature>
<feature type="region of interest" description="Disordered" evidence="1">
    <location>
        <begin position="663"/>
        <end position="695"/>
    </location>
</feature>
<feature type="domain" description="BRCT" evidence="2">
    <location>
        <begin position="403"/>
        <end position="474"/>
    </location>
</feature>
<gene>
    <name evidence="3" type="ORF">OBBRIDRAFT_361688</name>
</gene>
<feature type="compositionally biased region" description="Basic and acidic residues" evidence="1">
    <location>
        <begin position="515"/>
        <end position="542"/>
    </location>
</feature>
<keyword evidence="4" id="KW-1185">Reference proteome</keyword>
<proteinExistence type="predicted"/>
<evidence type="ECO:0000313" key="3">
    <source>
        <dbReference type="EMBL" id="OCH96080.1"/>
    </source>
</evidence>
<dbReference type="InterPro" id="IPR036420">
    <property type="entry name" value="BRCT_dom_sf"/>
</dbReference>
<dbReference type="Proteomes" id="UP000250043">
    <property type="component" value="Unassembled WGS sequence"/>
</dbReference>
<protein>
    <recommendedName>
        <fullName evidence="2">BRCT domain-containing protein</fullName>
    </recommendedName>
</protein>
<evidence type="ECO:0000256" key="1">
    <source>
        <dbReference type="SAM" id="MobiDB-lite"/>
    </source>
</evidence>
<feature type="region of interest" description="Disordered" evidence="1">
    <location>
        <begin position="471"/>
        <end position="578"/>
    </location>
</feature>
<feature type="compositionally biased region" description="Basic and acidic residues" evidence="1">
    <location>
        <begin position="293"/>
        <end position="306"/>
    </location>
</feature>
<feature type="compositionally biased region" description="Polar residues" evidence="1">
    <location>
        <begin position="133"/>
        <end position="145"/>
    </location>
</feature>
<dbReference type="InterPro" id="IPR001357">
    <property type="entry name" value="BRCT_dom"/>
</dbReference>
<reference evidence="3 4" key="1">
    <citation type="submission" date="2016-07" db="EMBL/GenBank/DDBJ databases">
        <title>Draft genome of the white-rot fungus Obba rivulosa 3A-2.</title>
        <authorList>
            <consortium name="DOE Joint Genome Institute"/>
            <person name="Miettinen O."/>
            <person name="Riley R."/>
            <person name="Acob R."/>
            <person name="Barry K."/>
            <person name="Cullen D."/>
            <person name="De Vries R."/>
            <person name="Hainaut M."/>
            <person name="Hatakka A."/>
            <person name="Henrissat B."/>
            <person name="Hilden K."/>
            <person name="Kuo R."/>
            <person name="Labutti K."/>
            <person name="Lipzen A."/>
            <person name="Makela M.R."/>
            <person name="Sandor L."/>
            <person name="Spatafora J.W."/>
            <person name="Grigoriev I.V."/>
            <person name="Hibbett D.S."/>
        </authorList>
    </citation>
    <scope>NUCLEOTIDE SEQUENCE [LARGE SCALE GENOMIC DNA]</scope>
    <source>
        <strain evidence="3 4">3A-2</strain>
    </source>
</reference>
<dbReference type="Gene3D" id="3.40.50.10190">
    <property type="entry name" value="BRCT domain"/>
    <property type="match status" value="1"/>
</dbReference>
<dbReference type="Pfam" id="PF16589">
    <property type="entry name" value="BRCT_2"/>
    <property type="match status" value="1"/>
</dbReference>
<dbReference type="SUPFAM" id="SSF52113">
    <property type="entry name" value="BRCT domain"/>
    <property type="match status" value="1"/>
</dbReference>
<sequence length="793" mass="87077">MDASGSPGPAFSQSVQAHPHLFQDRNEQPLQVFVEASGITFRPKLIRLLRTGGASICLSPSHAQIILVDPDSEEGRKFIADWASVPHKVVLDTIWARRSAERGQVFLADEGWGGFVLSTSSVNVVENGNVNGHQSPLPTPRQTPSDAGPSHFPTTNASTSSIQHAYIHQSTNGSMLPIAQNISTAIPTQTQMALGTSQAILFPQAFALSNQAMSPNNVPPEVWALLGNYARQMTSNAAPAQVSPDLLQGQNVPNAGSVLPTYAQATQVTPSSHITQDIGPSSIPRSISAVTHDVPRSSRTPDDRQRSYTPMGSMIPPSIKRNRSEFESPSYSRSKGKERDSPEPPLAKIGRRDSTPSRRDSPDFSTPPSFQRRPSAYLGQGESNVFMKDGQALQFVVQIDTRNRKDIIQTVKAGGGRIIAEIEKADYVVLNPSSHSFHQLLDRTENCQKPAIMSQFVFDCADEQKLLDPDDYGFSGHVPKAKRGRPSNSSSSTVDKGKKKTDSEKVGTPASKSSTKREAKKEKDRDKDTQRSGKSGHSERGASKQKVKKDKEKAKGDTSTLSPLLGLTDEPSPPPPDKVVRYMEGKNLYSEEDRNYFSRYLLILLRRDPDMTNSAIADKMHQKMPHHSTPSWNAFIGHKKLDIEAARKKALIAWRKAIYDQQRSQQAQSSSMAEPRRTSTRSVDPPSRPPSAILPRKSDFDLLTEFLAGGGADSRTDEEVWEEMARLHPTRNSTGWRALWDEQGLEINEAVQKLTDQQRHNATSVANGQQLMTAGTFVGAGGQLYPSVKTEVE</sequence>
<evidence type="ECO:0000259" key="2">
    <source>
        <dbReference type="PROSITE" id="PS50172"/>
    </source>
</evidence>
<dbReference type="PROSITE" id="PS50172">
    <property type="entry name" value="BRCT"/>
    <property type="match status" value="1"/>
</dbReference>
<evidence type="ECO:0000313" key="4">
    <source>
        <dbReference type="Proteomes" id="UP000250043"/>
    </source>
</evidence>
<feature type="region of interest" description="Disordered" evidence="1">
    <location>
        <begin position="127"/>
        <end position="157"/>
    </location>
</feature>
<dbReference type="OrthoDB" id="3267102at2759"/>
<dbReference type="EMBL" id="KV722332">
    <property type="protein sequence ID" value="OCH96080.1"/>
    <property type="molecule type" value="Genomic_DNA"/>
</dbReference>
<organism evidence="3 4">
    <name type="scientific">Obba rivulosa</name>
    <dbReference type="NCBI Taxonomy" id="1052685"/>
    <lineage>
        <taxon>Eukaryota</taxon>
        <taxon>Fungi</taxon>
        <taxon>Dikarya</taxon>
        <taxon>Basidiomycota</taxon>
        <taxon>Agaricomycotina</taxon>
        <taxon>Agaricomycetes</taxon>
        <taxon>Polyporales</taxon>
        <taxon>Gelatoporiaceae</taxon>
        <taxon>Obba</taxon>
    </lineage>
</organism>
<accession>A0A8E2J702</accession>
<dbReference type="AlphaFoldDB" id="A0A8E2J702"/>